<accession>A0A9W9YV27</accession>
<reference evidence="1" key="1">
    <citation type="submission" date="2023-01" db="EMBL/GenBank/DDBJ databases">
        <title>Genome assembly of the deep-sea coral Lophelia pertusa.</title>
        <authorList>
            <person name="Herrera S."/>
            <person name="Cordes E."/>
        </authorList>
    </citation>
    <scope>NUCLEOTIDE SEQUENCE</scope>
    <source>
        <strain evidence="1">USNM1676648</strain>
        <tissue evidence="1">Polyp</tissue>
    </source>
</reference>
<dbReference type="InterPro" id="IPR011604">
    <property type="entry name" value="PDDEXK-like_dom_sf"/>
</dbReference>
<dbReference type="Proteomes" id="UP001163046">
    <property type="component" value="Unassembled WGS sequence"/>
</dbReference>
<evidence type="ECO:0000313" key="2">
    <source>
        <dbReference type="Proteomes" id="UP001163046"/>
    </source>
</evidence>
<organism evidence="1 2">
    <name type="scientific">Desmophyllum pertusum</name>
    <dbReference type="NCBI Taxonomy" id="174260"/>
    <lineage>
        <taxon>Eukaryota</taxon>
        <taxon>Metazoa</taxon>
        <taxon>Cnidaria</taxon>
        <taxon>Anthozoa</taxon>
        <taxon>Hexacorallia</taxon>
        <taxon>Scleractinia</taxon>
        <taxon>Caryophylliina</taxon>
        <taxon>Caryophylliidae</taxon>
        <taxon>Desmophyllum</taxon>
    </lineage>
</organism>
<evidence type="ECO:0000313" key="1">
    <source>
        <dbReference type="EMBL" id="KAJ7369891.1"/>
    </source>
</evidence>
<dbReference type="Gene3D" id="3.90.320.10">
    <property type="match status" value="1"/>
</dbReference>
<dbReference type="AlphaFoldDB" id="A0A9W9YV27"/>
<keyword evidence="2" id="KW-1185">Reference proteome</keyword>
<protein>
    <submittedName>
        <fullName evidence="1">Uncharacterized protein</fullName>
    </submittedName>
</protein>
<proteinExistence type="predicted"/>
<comment type="caution">
    <text evidence="1">The sequence shown here is derived from an EMBL/GenBank/DDBJ whole genome shotgun (WGS) entry which is preliminary data.</text>
</comment>
<sequence>MKATNTDWCHFVTWTPQTTRISTVQRNDAFIDDLLEAMHEHFWTLTAPPTSLHPKLKEIERKAKEHSEKIKMFFDIQSFSSSSSIPHLSNFSPGEIEIQIAKERSNKSQKPEKQNKRTLHCSKCKRPLVICNQDKCIEKKNTAARKSLFKDNVKKMQFSSSEQPQVSLLFNSYVNGSNNVTNSCHQDAFLVIMSEILNRNPEFITTLATHTQTKALKALKSAWSLNCDGKYHDSKIALWLWLQNETCNGRIYYRLGNQCSLEGVIHSLHHYMGQEERKFFSFVTSVSRKCSRFQWPQIYIKRTVQWHIQNNNGRDYP</sequence>
<name>A0A9W9YV27_9CNID</name>
<gene>
    <name evidence="1" type="ORF">OS493_035669</name>
</gene>
<dbReference type="EMBL" id="MU826880">
    <property type="protein sequence ID" value="KAJ7369891.1"/>
    <property type="molecule type" value="Genomic_DNA"/>
</dbReference>